<gene>
    <name evidence="1" type="ORF">NX722_13480</name>
</gene>
<name>A0ABT3MXB2_9GAMM</name>
<protein>
    <submittedName>
        <fullName evidence="1">Uncharacterized protein</fullName>
    </submittedName>
</protein>
<sequence>MSFVNKERFKELIKECVSKEVKELFYTDKKLEKEAAEMAEALFSKLDSFHVVTQEDIDEQNEGYGEDYLGYSKPGDLVWDDGEVYHCSNILDIWVEQNEQYEVNVKEAGVNAMHIYASEVIDKYNADSAT</sequence>
<dbReference type="Proteomes" id="UP001209854">
    <property type="component" value="Unassembled WGS sequence"/>
</dbReference>
<accession>A0ABT3MXB2</accession>
<dbReference type="EMBL" id="JAPFCC010000001">
    <property type="protein sequence ID" value="MCW7553619.1"/>
    <property type="molecule type" value="Genomic_DNA"/>
</dbReference>
<reference evidence="1 2" key="1">
    <citation type="submission" date="2022-10" db="EMBL/GenBank/DDBJ databases">
        <title>High-quality genome sequences of two octocoral-associated bacteria, Endozoicomonas euniceicola EF212 and Endozoicomonas gorgoniicola PS125.</title>
        <authorList>
            <person name="Chiou Y.-J."/>
            <person name="Chen Y.-H."/>
        </authorList>
    </citation>
    <scope>NUCLEOTIDE SEQUENCE [LARGE SCALE GENOMIC DNA]</scope>
    <source>
        <strain evidence="1 2">PS125</strain>
    </source>
</reference>
<proteinExistence type="predicted"/>
<comment type="caution">
    <text evidence="1">The sequence shown here is derived from an EMBL/GenBank/DDBJ whole genome shotgun (WGS) entry which is preliminary data.</text>
</comment>
<evidence type="ECO:0000313" key="2">
    <source>
        <dbReference type="Proteomes" id="UP001209854"/>
    </source>
</evidence>
<organism evidence="1 2">
    <name type="scientific">Endozoicomonas gorgoniicola</name>
    <dbReference type="NCBI Taxonomy" id="1234144"/>
    <lineage>
        <taxon>Bacteria</taxon>
        <taxon>Pseudomonadati</taxon>
        <taxon>Pseudomonadota</taxon>
        <taxon>Gammaproteobacteria</taxon>
        <taxon>Oceanospirillales</taxon>
        <taxon>Endozoicomonadaceae</taxon>
        <taxon>Endozoicomonas</taxon>
    </lineage>
</organism>
<dbReference type="RefSeq" id="WP_262568437.1">
    <property type="nucleotide sequence ID" value="NZ_JAPFCC010000001.1"/>
</dbReference>
<keyword evidence="2" id="KW-1185">Reference proteome</keyword>
<evidence type="ECO:0000313" key="1">
    <source>
        <dbReference type="EMBL" id="MCW7553619.1"/>
    </source>
</evidence>